<dbReference type="Pfam" id="PF13527">
    <property type="entry name" value="Acetyltransf_9"/>
    <property type="match status" value="1"/>
</dbReference>
<name>A0A017RXW3_9CLOT</name>
<gene>
    <name evidence="1" type="ORF">Q428_05930</name>
</gene>
<evidence type="ECO:0008006" key="3">
    <source>
        <dbReference type="Google" id="ProtNLM"/>
    </source>
</evidence>
<evidence type="ECO:0000313" key="2">
    <source>
        <dbReference type="Proteomes" id="UP000019681"/>
    </source>
</evidence>
<comment type="caution">
    <text evidence="1">The sequence shown here is derived from an EMBL/GenBank/DDBJ whole genome shotgun (WGS) entry which is preliminary data.</text>
</comment>
<dbReference type="EMBL" id="AZQP01000013">
    <property type="protein sequence ID" value="EYE88785.1"/>
    <property type="molecule type" value="Genomic_DNA"/>
</dbReference>
<protein>
    <recommendedName>
        <fullName evidence="3">N-acetyltransferase domain-containing protein</fullName>
    </recommendedName>
</protein>
<dbReference type="SUPFAM" id="SSF55729">
    <property type="entry name" value="Acyl-CoA N-acyltransferases (Nat)"/>
    <property type="match status" value="1"/>
</dbReference>
<reference evidence="1 2" key="1">
    <citation type="journal article" date="2014" name="Genome Announc.">
        <title>Draft Genome Sequence of Fervidicella metallireducens Strain AeBT, an Iron-Reducing Thermoanaerobe from the Great Artesian Basin.</title>
        <authorList>
            <person name="Patel B.K."/>
        </authorList>
    </citation>
    <scope>NUCLEOTIDE SEQUENCE [LARGE SCALE GENOMIC DNA]</scope>
    <source>
        <strain evidence="1 2">AeB</strain>
    </source>
</reference>
<dbReference type="AlphaFoldDB" id="A0A017RXW3"/>
<dbReference type="OrthoDB" id="5570877at2"/>
<dbReference type="Proteomes" id="UP000019681">
    <property type="component" value="Unassembled WGS sequence"/>
</dbReference>
<sequence length="315" mass="37737">MELVIREYKIGDEYKITELFKQVFHKEMQLEYWNWRYNKFKEKYINLMWNDEDLAGHYATFPIDLYINNRAVRTGFSMTTMTSNKYKNMGIFKKLARDLYEKNYNILNLIWGFPNNNSLHGFVKYLDWQHISDVNALSKNIFKKYSDVDNNISAISMFGKEYDDFFRKVILKRNYGIIVDRTSKYLNWRYVSNPTNKYYILEYKKDEKLLGYCVYKMYSELDKLTGDIVDILCYDDFVFEELIKKVINEIIDKKGVSVETWINDNLFVSKLLKLGFNYNDKISHFGFKINSDSINAEFLGNISNWYITMGDSDVY</sequence>
<accession>A0A017RXW3</accession>
<proteinExistence type="predicted"/>
<dbReference type="InterPro" id="IPR016181">
    <property type="entry name" value="Acyl_CoA_acyltransferase"/>
</dbReference>
<keyword evidence="2" id="KW-1185">Reference proteome</keyword>
<dbReference type="RefSeq" id="WP_035379035.1">
    <property type="nucleotide sequence ID" value="NZ_AZQP01000013.1"/>
</dbReference>
<dbReference type="Gene3D" id="3.40.630.30">
    <property type="match status" value="1"/>
</dbReference>
<evidence type="ECO:0000313" key="1">
    <source>
        <dbReference type="EMBL" id="EYE88785.1"/>
    </source>
</evidence>
<organism evidence="1 2">
    <name type="scientific">Fervidicella metallireducens AeB</name>
    <dbReference type="NCBI Taxonomy" id="1403537"/>
    <lineage>
        <taxon>Bacteria</taxon>
        <taxon>Bacillati</taxon>
        <taxon>Bacillota</taxon>
        <taxon>Clostridia</taxon>
        <taxon>Eubacteriales</taxon>
        <taxon>Clostridiaceae</taxon>
        <taxon>Fervidicella</taxon>
    </lineage>
</organism>
<dbReference type="STRING" id="1403537.Q428_05930"/>